<dbReference type="Gene3D" id="1.10.3380.10">
    <property type="entry name" value="Sec63 N-terminal domain-like domain"/>
    <property type="match status" value="2"/>
</dbReference>
<evidence type="ECO:0000259" key="10">
    <source>
        <dbReference type="PROSITE" id="PS51194"/>
    </source>
</evidence>
<dbReference type="GO" id="GO:0180022">
    <property type="term" value="C:RQC-trigger complex"/>
    <property type="evidence" value="ECO:0007669"/>
    <property type="project" value="UniProtKB-ARBA"/>
</dbReference>
<proteinExistence type="inferred from homology"/>
<dbReference type="SMART" id="SM00973">
    <property type="entry name" value="Sec63"/>
    <property type="match status" value="2"/>
</dbReference>
<keyword evidence="12" id="KW-1185">Reference proteome</keyword>
<dbReference type="SUPFAM" id="SSF46785">
    <property type="entry name" value="Winged helix' DNA-binding domain"/>
    <property type="match status" value="2"/>
</dbReference>
<dbReference type="InterPro" id="IPR050474">
    <property type="entry name" value="Hel308_SKI2-like"/>
</dbReference>
<evidence type="ECO:0000256" key="3">
    <source>
        <dbReference type="ARBA" id="ARBA00022741"/>
    </source>
</evidence>
<keyword evidence="3" id="KW-0547">Nucleotide-binding</keyword>
<dbReference type="SMART" id="SM00490">
    <property type="entry name" value="HELICc"/>
    <property type="match status" value="2"/>
</dbReference>
<dbReference type="FunFam" id="1.10.3380.10:FF:000002">
    <property type="entry name" value="Activating signal cointegrator 1 complex subunit 3"/>
    <property type="match status" value="1"/>
</dbReference>
<dbReference type="CDD" id="cd18022">
    <property type="entry name" value="DEXHc_ASCC3_2"/>
    <property type="match status" value="1"/>
</dbReference>
<feature type="domain" description="Helicase ATP-binding" evidence="9">
    <location>
        <begin position="427"/>
        <end position="621"/>
    </location>
</feature>
<dbReference type="PROSITE" id="PS51192">
    <property type="entry name" value="HELICASE_ATP_BIND_1"/>
    <property type="match status" value="2"/>
</dbReference>
<evidence type="ECO:0000256" key="4">
    <source>
        <dbReference type="ARBA" id="ARBA00022801"/>
    </source>
</evidence>
<dbReference type="SUPFAM" id="SSF52540">
    <property type="entry name" value="P-loop containing nucleoside triphosphate hydrolases"/>
    <property type="match status" value="4"/>
</dbReference>
<dbReference type="InterPro" id="IPR027417">
    <property type="entry name" value="P-loop_NTPase"/>
</dbReference>
<dbReference type="FunFam" id="3.40.50.300:FF:003287">
    <property type="entry name" value="U5 small nuclear ribonucleoprotein 200 kDa helicase"/>
    <property type="match status" value="1"/>
</dbReference>
<dbReference type="FunFam" id="3.40.50.300:FF:000062">
    <property type="entry name" value="U5 small nuclear ribonucleoprotein helicase"/>
    <property type="match status" value="1"/>
</dbReference>
<dbReference type="InterPro" id="IPR035892">
    <property type="entry name" value="C2_domain_sf"/>
</dbReference>
<feature type="domain" description="Helicase ATP-binding" evidence="9">
    <location>
        <begin position="1285"/>
        <end position="1460"/>
    </location>
</feature>
<dbReference type="CDD" id="cd18795">
    <property type="entry name" value="SF2_C_Ski2"/>
    <property type="match status" value="2"/>
</dbReference>
<dbReference type="Gene3D" id="3.40.50.300">
    <property type="entry name" value="P-loop containing nucleotide triphosphate hydrolases"/>
    <property type="match status" value="4"/>
</dbReference>
<dbReference type="PIRSF" id="PIRSF039073">
    <property type="entry name" value="BRR2"/>
    <property type="match status" value="1"/>
</dbReference>
<evidence type="ECO:0000256" key="2">
    <source>
        <dbReference type="ARBA" id="ARBA00022737"/>
    </source>
</evidence>
<evidence type="ECO:0000313" key="12">
    <source>
        <dbReference type="Proteomes" id="UP000054630"/>
    </source>
</evidence>
<keyword evidence="4" id="KW-0378">Hydrolase</keyword>
<evidence type="ECO:0000256" key="6">
    <source>
        <dbReference type="ARBA" id="ARBA00022840"/>
    </source>
</evidence>
<sequence length="2105" mass="239449">MDYKNDGIHCDALLQLLLENCLINSTHIVRKLFENLQFILEDVLINNELWNDGNSLGVAMVRMMKIFSEGNNEVMLEKQRRAIVVHLGPCAEVVLKKAFDDVKLLKENFPEPDTLFHLMSSVDFSEVEENNFQDPASTGESVSNNGTLPYYRQVLLEPSSSTTNNNNETQPSTSSSISKSVYSELLEMVHQMQSQNADLLLQSIMEILDSRDDQNFIQASLFDLLGSNNLDLIALICQNRNALVEHHTAMTLESNRIKRKNISSVEKSKLRLRPNFQVISGKQKQEQREMQKLKEKINRFQKITNLTHDEMVPVTKSLEKGSSGHVLEVNEKQKILQQNSVVAKPKPEMPFVFDSEQAVQNGFSKICLSGTEFRYHPNYDMVTIQPTTEPCPFDNEECILVENLDEITRQVFSHVKKLNPIQSIVFEKARKTKENLLICAPTGAGKTNVAILCILRTLDDFIENGTLKQKNFKASNSIDIYYTVIIYLTPMKALAAEVVRTLDYRLRCLKVIVKEMTGDVMPTARELENTQILVATPEKWDVITRKGNDGLLPATEVRLFIIDEVHLLHENRGAVIETLVARMLRQVSITQSVVRIVGLSATLPNYYDVAQFLHVNPTEGLFFFDSRFRPVPLTQIFIAVKGINKFILNKNMDMICYEQVHRLVKNGHQVMIFVHSRMATSRLATVLLELARQKGHLADFRTGVPICPSYISHVVETSTCADFKRLFPDGFGIHHAGLLLRDRVLIQQFFRAGRIRVLCCTSTLAWGVNLPAHAVIIRGTEVYDGDKSTFVNLGILDVLQIFGRAGRPQYDTSGYGIILTDHLHMNHYLRLLTHQIDIESQFLSSLAENLNAEICLDTVSTVQDAIEWLSYTYLFVRAKVNPLVYGLTQVELSRDPELIEFRRSVIVDAARQLESLRMIRFDETNGYFFPTDLGRIASLYYVNCNTVETFSRSISDSMTDQDILHMISSASEFSQLVVRDKELSELDELKKYCKLPVGVGCENVAGKVNVLAQCCIVRAETKTFSLSCDCNYVSQNFPRLLRFVFDLALINDWPNLAYNALRLSKSMERRLWWFRHPLWQLNFLKADVLKKLEEKNLTVDRLFEMDAQSIGTMIHDDGDQVLKACYHLPILNVDATVQPITSSILRITLNIIPDFKWNQELFDCSVLKFHIWISNPDQNRILHREEILFTRRQVKMQQPLKLVFILPAANPLPAYYLVFWDSNNFLGCDYEDAIPFGNIILPAERQQRTALLDLQPLPVSALNSPVLELMYRFSHFNPIQTQVFHTIFHTDSNVLVGAPTGSGKTVIAELAIFRLFQKELSLKSVYIAPLKALVRERMNDWKTRFEELLGKRVVELTGDTSPDIQALSNADVVVTTPEKWDGISRSWHSRAYVKQVGLIVIDEIHLLGEDRGPVLEVIVTRTNFITASTKRPVRIVGLSTALANASDLADWLGIGKVGMFNFSPSVRPVPLEVHISGFPEKHYCPRMATMNKPAFRAIKVYSPEKPVLIFVSSRRQTRLTSFDLIAHLAADANPKQWLNMTNEELQNYIQLVHDPNLRICLSFGIGIHHAGLHEHDRSIVENLFSSLKIQVLVSTATLAWGVNFPAHLVIIKGTEYYDGKLGRYVDFPVTDVLQMIGRAGRPQYDSEAVAVVFVHDVKKPFYKKFLYDPFPVESSLLKVFPDHLNAEIVAGTVSNVQQAIDYLSWTYFFRRLLANPTFYGVENLDKEKVQSYLVNVIFSALGALLQSKCITVEEDMNTIYSTVPGRIASFYYLHHATVAMFLRQIQCNSTYEDLLMLLTQVPEYDEIPVRHNEDLINEELATKCAILLNDSTFDNSHTKTHLLYQAHLQRLELPNVDYETDLKSVLDQSIRILQAMVDISAERGWLATTLRVIGLMQMIVQARWITDPPLSTLPHVGLYTARCLSSRCGLDTLPQMAEQHRQDSQFLLKNAYQLLNPNELQLIGDVLRRLPMIKISMTLQCKSEKHQLLNNFSKGSNISWNPVTVGEECVLCVKLQSLNLRQDSRAYAPKFPKAKHESWFLVLGCIDSGEILALRRVASILSQTIVNLSFTAPRTVGRCICTLYLMSDSYIGLDQQYDVHLNVEE</sequence>
<dbReference type="Pfam" id="PF23445">
    <property type="entry name" value="WHD_SNRNP200"/>
    <property type="match status" value="2"/>
</dbReference>
<dbReference type="SMART" id="SM00382">
    <property type="entry name" value="AAA"/>
    <property type="match status" value="2"/>
</dbReference>
<dbReference type="InterPro" id="IPR003593">
    <property type="entry name" value="AAA+_ATPase"/>
</dbReference>
<dbReference type="FunFam" id="1.10.10.10:FF:000024">
    <property type="entry name" value="U5 small nuclear ribonucleoprotein helicase"/>
    <property type="match status" value="1"/>
</dbReference>
<evidence type="ECO:0000259" key="9">
    <source>
        <dbReference type="PROSITE" id="PS51192"/>
    </source>
</evidence>
<protein>
    <recommendedName>
        <fullName evidence="7">U5 small nuclear ribonucleoprotein 200 kDa helicase</fullName>
    </recommendedName>
</protein>
<organism evidence="11 12">
    <name type="scientific">Trichinella nelsoni</name>
    <dbReference type="NCBI Taxonomy" id="6336"/>
    <lineage>
        <taxon>Eukaryota</taxon>
        <taxon>Metazoa</taxon>
        <taxon>Ecdysozoa</taxon>
        <taxon>Nematoda</taxon>
        <taxon>Enoplea</taxon>
        <taxon>Dorylaimia</taxon>
        <taxon>Trichinellida</taxon>
        <taxon>Trichinellidae</taxon>
        <taxon>Trichinella</taxon>
    </lineage>
</organism>
<dbReference type="FunFam" id="3.40.50.300:FF:000198">
    <property type="entry name" value="Activating signal cointegrator 1 complex subunit"/>
    <property type="match status" value="1"/>
</dbReference>
<dbReference type="Pfam" id="PF00270">
    <property type="entry name" value="DEAD"/>
    <property type="match status" value="2"/>
</dbReference>
<dbReference type="GO" id="GO:0003676">
    <property type="term" value="F:nucleic acid binding"/>
    <property type="evidence" value="ECO:0007669"/>
    <property type="project" value="InterPro"/>
</dbReference>
<dbReference type="Gene3D" id="1.10.150.20">
    <property type="entry name" value="5' to 3' exonuclease, C-terminal subdomain"/>
    <property type="match status" value="1"/>
</dbReference>
<keyword evidence="5" id="KW-0347">Helicase</keyword>
<dbReference type="Pfam" id="PF00271">
    <property type="entry name" value="Helicase_C"/>
    <property type="match status" value="1"/>
</dbReference>
<dbReference type="Gene3D" id="2.60.40.150">
    <property type="entry name" value="C2 domain"/>
    <property type="match status" value="2"/>
</dbReference>
<feature type="domain" description="Helicase C-terminal" evidence="10">
    <location>
        <begin position="656"/>
        <end position="867"/>
    </location>
</feature>
<reference evidence="11 12" key="1">
    <citation type="submission" date="2015-01" db="EMBL/GenBank/DDBJ databases">
        <title>Evolution of Trichinella species and genotypes.</title>
        <authorList>
            <person name="Korhonen P.K."/>
            <person name="Edoardo P."/>
            <person name="Giuseppe L.R."/>
            <person name="Gasser R.B."/>
        </authorList>
    </citation>
    <scope>NUCLEOTIDE SEQUENCE [LARGE SCALE GENOMIC DNA]</scope>
    <source>
        <strain evidence="11">ISS37</strain>
    </source>
</reference>
<comment type="similarity">
    <text evidence="1">Belongs to the helicase family. SKI2 subfamily.</text>
</comment>
<dbReference type="InterPro" id="IPR057842">
    <property type="entry name" value="WH_MER3"/>
</dbReference>
<dbReference type="Pfam" id="PF02889">
    <property type="entry name" value="Sec63"/>
    <property type="match status" value="2"/>
</dbReference>
<dbReference type="Proteomes" id="UP000054630">
    <property type="component" value="Unassembled WGS sequence"/>
</dbReference>
<name>A0A0V0RZA8_9BILA</name>
<dbReference type="SUPFAM" id="SSF81296">
    <property type="entry name" value="E set domains"/>
    <property type="match status" value="1"/>
</dbReference>
<evidence type="ECO:0000313" key="11">
    <source>
        <dbReference type="EMBL" id="KRX19762.1"/>
    </source>
</evidence>
<dbReference type="InterPro" id="IPR036390">
    <property type="entry name" value="WH_DNA-bd_sf"/>
</dbReference>
<dbReference type="InterPro" id="IPR036388">
    <property type="entry name" value="WH-like_DNA-bd_sf"/>
</dbReference>
<keyword evidence="2" id="KW-0677">Repeat</keyword>
<dbReference type="Gene3D" id="1.10.10.10">
    <property type="entry name" value="Winged helix-like DNA-binding domain superfamily/Winged helix DNA-binding domain"/>
    <property type="match status" value="2"/>
</dbReference>
<dbReference type="InterPro" id="IPR014756">
    <property type="entry name" value="Ig_E-set"/>
</dbReference>
<keyword evidence="6" id="KW-0067">ATP-binding</keyword>
<evidence type="ECO:0000256" key="7">
    <source>
        <dbReference type="ARBA" id="ARBA00034541"/>
    </source>
</evidence>
<dbReference type="PROSITE" id="PS51194">
    <property type="entry name" value="HELICASE_CTER"/>
    <property type="match status" value="2"/>
</dbReference>
<dbReference type="PANTHER" id="PTHR47961:SF13">
    <property type="entry name" value="ACTIVATING SIGNAL COINTEGRATOR 1 COMPLEX SUBUNIT 3"/>
    <property type="match status" value="1"/>
</dbReference>
<dbReference type="FunFam" id="1.10.10.10:FF:000012">
    <property type="entry name" value="U5 small nuclear ribonucleoprotein helicase"/>
    <property type="match status" value="1"/>
</dbReference>
<dbReference type="FunFam" id="3.40.50.300:FF:000231">
    <property type="entry name" value="Activating signal cointegrator 1 complex subunit 3"/>
    <property type="match status" value="1"/>
</dbReference>
<evidence type="ECO:0000256" key="8">
    <source>
        <dbReference type="ARBA" id="ARBA00054527"/>
    </source>
</evidence>
<dbReference type="OrthoDB" id="5575at2759"/>
<dbReference type="InterPro" id="IPR004179">
    <property type="entry name" value="Sec63-dom"/>
</dbReference>
<evidence type="ECO:0000256" key="1">
    <source>
        <dbReference type="ARBA" id="ARBA00010140"/>
    </source>
</evidence>
<dbReference type="InterPro" id="IPR001650">
    <property type="entry name" value="Helicase_C-like"/>
</dbReference>
<comment type="caution">
    <text evidence="11">The sequence shown here is derived from an EMBL/GenBank/DDBJ whole genome shotgun (WGS) entry which is preliminary data.</text>
</comment>
<dbReference type="FunFam" id="2.60.40.150:FF:000113">
    <property type="entry name" value="activating signal cointegrator 1 complex subunit 3"/>
    <property type="match status" value="1"/>
</dbReference>
<dbReference type="GO" id="GO:0004386">
    <property type="term" value="F:helicase activity"/>
    <property type="evidence" value="ECO:0007669"/>
    <property type="project" value="UniProtKB-KW"/>
</dbReference>
<dbReference type="SMART" id="SM00487">
    <property type="entry name" value="DEXDc"/>
    <property type="match status" value="2"/>
</dbReference>
<accession>A0A0V0RZA8</accession>
<dbReference type="InterPro" id="IPR014001">
    <property type="entry name" value="Helicase_ATP-bd"/>
</dbReference>
<dbReference type="EMBL" id="JYDL01000055">
    <property type="protein sequence ID" value="KRX19762.1"/>
    <property type="molecule type" value="Genomic_DNA"/>
</dbReference>
<dbReference type="PANTHER" id="PTHR47961">
    <property type="entry name" value="DNA POLYMERASE THETA, PUTATIVE (AFU_ORTHOLOGUE AFUA_1G05260)-RELATED"/>
    <property type="match status" value="1"/>
</dbReference>
<dbReference type="GO" id="GO:0005524">
    <property type="term" value="F:ATP binding"/>
    <property type="evidence" value="ECO:0007669"/>
    <property type="project" value="UniProtKB-KW"/>
</dbReference>
<comment type="function">
    <text evidence="8">Catalyzes the ATP-dependent unwinding of U4/U6 RNA duplices, an essential step in the assembly of a catalytically active spliceosome. Plays a role in pre-mRNA splicing.</text>
</comment>
<dbReference type="GO" id="GO:0016787">
    <property type="term" value="F:hydrolase activity"/>
    <property type="evidence" value="ECO:0007669"/>
    <property type="project" value="UniProtKB-KW"/>
</dbReference>
<dbReference type="SUPFAM" id="SSF158702">
    <property type="entry name" value="Sec63 N-terminal domain-like"/>
    <property type="match status" value="2"/>
</dbReference>
<gene>
    <name evidence="11" type="primary">ascc3</name>
    <name evidence="11" type="ORF">T07_4116</name>
</gene>
<dbReference type="InterPro" id="IPR011545">
    <property type="entry name" value="DEAD/DEAH_box_helicase_dom"/>
</dbReference>
<feature type="domain" description="Helicase C-terminal" evidence="10">
    <location>
        <begin position="1494"/>
        <end position="1700"/>
    </location>
</feature>
<evidence type="ECO:0000256" key="5">
    <source>
        <dbReference type="ARBA" id="ARBA00022806"/>
    </source>
</evidence>